<name>A0A645HU05_9ZZZZ</name>
<comment type="caution">
    <text evidence="1">The sequence shown here is derived from an EMBL/GenBank/DDBJ whole genome shotgun (WGS) entry which is preliminary data.</text>
</comment>
<dbReference type="EMBL" id="VSSQ01100301">
    <property type="protein sequence ID" value="MPN42518.1"/>
    <property type="molecule type" value="Genomic_DNA"/>
</dbReference>
<accession>A0A645HU05</accession>
<reference evidence="1" key="1">
    <citation type="submission" date="2019-08" db="EMBL/GenBank/DDBJ databases">
        <authorList>
            <person name="Kucharzyk K."/>
            <person name="Murdoch R.W."/>
            <person name="Higgins S."/>
            <person name="Loffler F."/>
        </authorList>
    </citation>
    <scope>NUCLEOTIDE SEQUENCE</scope>
</reference>
<sequence length="57" mass="6091">MHVAQLLRDGLGEGQFDVDLSLFDMQNFGAQRGHQALCGEARLDALSHGSCAVSLGF</sequence>
<proteinExistence type="predicted"/>
<gene>
    <name evidence="1" type="ORF">SDC9_190075</name>
</gene>
<dbReference type="AlphaFoldDB" id="A0A645HU05"/>
<organism evidence="1">
    <name type="scientific">bioreactor metagenome</name>
    <dbReference type="NCBI Taxonomy" id="1076179"/>
    <lineage>
        <taxon>unclassified sequences</taxon>
        <taxon>metagenomes</taxon>
        <taxon>ecological metagenomes</taxon>
    </lineage>
</organism>
<evidence type="ECO:0000313" key="1">
    <source>
        <dbReference type="EMBL" id="MPN42518.1"/>
    </source>
</evidence>
<protein>
    <submittedName>
        <fullName evidence="1">Uncharacterized protein</fullName>
    </submittedName>
</protein>